<dbReference type="Proteomes" id="UP000016935">
    <property type="component" value="Unassembled WGS sequence"/>
</dbReference>
<dbReference type="eggNOG" id="KOG2118">
    <property type="taxonomic scope" value="Eukaryota"/>
</dbReference>
<organism evidence="12 13">
    <name type="scientific">Exserohilum turcicum (strain 28A)</name>
    <name type="common">Northern leaf blight fungus</name>
    <name type="synonym">Setosphaeria turcica</name>
    <dbReference type="NCBI Taxonomy" id="671987"/>
    <lineage>
        <taxon>Eukaryota</taxon>
        <taxon>Fungi</taxon>
        <taxon>Dikarya</taxon>
        <taxon>Ascomycota</taxon>
        <taxon>Pezizomycotina</taxon>
        <taxon>Dothideomycetes</taxon>
        <taxon>Pleosporomycetidae</taxon>
        <taxon>Pleosporales</taxon>
        <taxon>Pleosporineae</taxon>
        <taxon>Pleosporaceae</taxon>
        <taxon>Exserohilum</taxon>
    </lineage>
</organism>
<dbReference type="EMBL" id="KB908548">
    <property type="protein sequence ID" value="EOA88227.1"/>
    <property type="molecule type" value="Genomic_DNA"/>
</dbReference>
<feature type="domain" description="CNNM transmembrane" evidence="11">
    <location>
        <begin position="65"/>
        <end position="250"/>
    </location>
</feature>
<evidence type="ECO:0000256" key="6">
    <source>
        <dbReference type="PROSITE-ProRule" id="PRU00703"/>
    </source>
</evidence>
<keyword evidence="5 7" id="KW-0472">Membrane</keyword>
<dbReference type="FunFam" id="3.10.580.10:FF:000006">
    <property type="entry name" value="DUF21 and CBS domain protein"/>
    <property type="match status" value="1"/>
</dbReference>
<feature type="compositionally biased region" description="Polar residues" evidence="8">
    <location>
        <begin position="545"/>
        <end position="554"/>
    </location>
</feature>
<evidence type="ECO:0000313" key="13">
    <source>
        <dbReference type="Proteomes" id="UP000016935"/>
    </source>
</evidence>
<dbReference type="OrthoDB" id="5353557at2759"/>
<dbReference type="PANTHER" id="PTHR12064">
    <property type="entry name" value="METAL TRANSPORTER CNNM"/>
    <property type="match status" value="1"/>
</dbReference>
<protein>
    <recommendedName>
        <fullName evidence="14">DUF21-domain-containing protein</fullName>
    </recommendedName>
</protein>
<evidence type="ECO:0000259" key="11">
    <source>
        <dbReference type="PROSITE" id="PS51846"/>
    </source>
</evidence>
<dbReference type="STRING" id="671987.R0KJQ7"/>
<feature type="region of interest" description="Disordered" evidence="8">
    <location>
        <begin position="692"/>
        <end position="756"/>
    </location>
</feature>
<dbReference type="InterPro" id="IPR045095">
    <property type="entry name" value="ACDP"/>
</dbReference>
<feature type="region of interest" description="Disordered" evidence="8">
    <location>
        <begin position="586"/>
        <end position="671"/>
    </location>
</feature>
<feature type="transmembrane region" description="Helical" evidence="9">
    <location>
        <begin position="128"/>
        <end position="149"/>
    </location>
</feature>
<dbReference type="GO" id="GO:0030026">
    <property type="term" value="P:intracellular manganese ion homeostasis"/>
    <property type="evidence" value="ECO:0007669"/>
    <property type="project" value="EnsemblFungi"/>
</dbReference>
<name>R0KJQ7_EXST2</name>
<evidence type="ECO:0000256" key="2">
    <source>
        <dbReference type="ARBA" id="ARBA00022692"/>
    </source>
</evidence>
<dbReference type="GO" id="GO:0007005">
    <property type="term" value="P:mitochondrion organization"/>
    <property type="evidence" value="ECO:0007669"/>
    <property type="project" value="EnsemblFungi"/>
</dbReference>
<keyword evidence="13" id="KW-1185">Reference proteome</keyword>
<evidence type="ECO:0000259" key="10">
    <source>
        <dbReference type="PROSITE" id="PS51371"/>
    </source>
</evidence>
<keyword evidence="6" id="KW-0129">CBS domain</keyword>
<reference evidence="12 13" key="1">
    <citation type="journal article" date="2012" name="PLoS Pathog.">
        <title>Diverse lifestyles and strategies of plant pathogenesis encoded in the genomes of eighteen Dothideomycetes fungi.</title>
        <authorList>
            <person name="Ohm R.A."/>
            <person name="Feau N."/>
            <person name="Henrissat B."/>
            <person name="Schoch C.L."/>
            <person name="Horwitz B.A."/>
            <person name="Barry K.W."/>
            <person name="Condon B.J."/>
            <person name="Copeland A.C."/>
            <person name="Dhillon B."/>
            <person name="Glaser F."/>
            <person name="Hesse C.N."/>
            <person name="Kosti I."/>
            <person name="LaButti K."/>
            <person name="Lindquist E.A."/>
            <person name="Lucas S."/>
            <person name="Salamov A.A."/>
            <person name="Bradshaw R.E."/>
            <person name="Ciuffetti L."/>
            <person name="Hamelin R.C."/>
            <person name="Kema G.H.J."/>
            <person name="Lawrence C."/>
            <person name="Scott J.A."/>
            <person name="Spatafora J.W."/>
            <person name="Turgeon B.G."/>
            <person name="de Wit P.J.G.M."/>
            <person name="Zhong S."/>
            <person name="Goodwin S.B."/>
            <person name="Grigoriev I.V."/>
        </authorList>
    </citation>
    <scope>NUCLEOTIDE SEQUENCE [LARGE SCALE GENOMIC DNA]</scope>
    <source>
        <strain evidence="13">28A</strain>
    </source>
</reference>
<evidence type="ECO:0000313" key="12">
    <source>
        <dbReference type="EMBL" id="EOA88227.1"/>
    </source>
</evidence>
<dbReference type="GO" id="GO:0005737">
    <property type="term" value="C:cytoplasm"/>
    <property type="evidence" value="ECO:0007669"/>
    <property type="project" value="TreeGrafter"/>
</dbReference>
<evidence type="ECO:0000256" key="7">
    <source>
        <dbReference type="PROSITE-ProRule" id="PRU01193"/>
    </source>
</evidence>
<dbReference type="PROSITE" id="PS51371">
    <property type="entry name" value="CBS"/>
    <property type="match status" value="1"/>
</dbReference>
<evidence type="ECO:0000256" key="3">
    <source>
        <dbReference type="ARBA" id="ARBA00022737"/>
    </source>
</evidence>
<feature type="transmembrane region" description="Helical" evidence="9">
    <location>
        <begin position="186"/>
        <end position="206"/>
    </location>
</feature>
<proteinExistence type="predicted"/>
<accession>R0KJQ7</accession>
<feature type="region of interest" description="Disordered" evidence="8">
    <location>
        <begin position="535"/>
        <end position="564"/>
    </location>
</feature>
<keyword evidence="4 7" id="KW-1133">Transmembrane helix</keyword>
<dbReference type="InterPro" id="IPR046342">
    <property type="entry name" value="CBS_dom_sf"/>
</dbReference>
<dbReference type="Gene3D" id="3.10.580.10">
    <property type="entry name" value="CBS-domain"/>
    <property type="match status" value="1"/>
</dbReference>
<dbReference type="HOGENOM" id="CLU_011310_3_0_1"/>
<dbReference type="SUPFAM" id="SSF54631">
    <property type="entry name" value="CBS-domain pair"/>
    <property type="match status" value="1"/>
</dbReference>
<feature type="domain" description="CBS" evidence="10">
    <location>
        <begin position="269"/>
        <end position="331"/>
    </location>
</feature>
<feature type="compositionally biased region" description="Low complexity" evidence="8">
    <location>
        <begin position="591"/>
        <end position="604"/>
    </location>
</feature>
<dbReference type="InterPro" id="IPR000644">
    <property type="entry name" value="CBS_dom"/>
</dbReference>
<feature type="transmembrane region" description="Helical" evidence="9">
    <location>
        <begin position="69"/>
        <end position="94"/>
    </location>
</feature>
<dbReference type="CDD" id="cd04590">
    <property type="entry name" value="CBS_pair_CorC_HlyC_assoc"/>
    <property type="match status" value="1"/>
</dbReference>
<dbReference type="Pfam" id="PF01595">
    <property type="entry name" value="CNNM"/>
    <property type="match status" value="1"/>
</dbReference>
<feature type="compositionally biased region" description="Basic and acidic residues" evidence="8">
    <location>
        <begin position="745"/>
        <end position="756"/>
    </location>
</feature>
<dbReference type="GO" id="GO:0010961">
    <property type="term" value="P:intracellular magnesium ion homeostasis"/>
    <property type="evidence" value="ECO:0007669"/>
    <property type="project" value="EnsemblFungi"/>
</dbReference>
<evidence type="ECO:0000256" key="9">
    <source>
        <dbReference type="SAM" id="Phobius"/>
    </source>
</evidence>
<dbReference type="PROSITE" id="PS51846">
    <property type="entry name" value="CNNM"/>
    <property type="match status" value="1"/>
</dbReference>
<dbReference type="InterPro" id="IPR002550">
    <property type="entry name" value="CNNM"/>
</dbReference>
<gene>
    <name evidence="12" type="ORF">SETTUDRAFT_129996</name>
</gene>
<comment type="subcellular location">
    <subcellularLocation>
        <location evidence="1">Membrane</location>
        <topology evidence="1">Multi-pass membrane protein</topology>
    </subcellularLocation>
</comment>
<feature type="compositionally biased region" description="Basic residues" evidence="8">
    <location>
        <begin position="726"/>
        <end position="741"/>
    </location>
</feature>
<evidence type="ECO:0008006" key="14">
    <source>
        <dbReference type="Google" id="ProtNLM"/>
    </source>
</evidence>
<keyword evidence="3" id="KW-0677">Repeat</keyword>
<keyword evidence="2 7" id="KW-0812">Transmembrane</keyword>
<evidence type="ECO:0000256" key="8">
    <source>
        <dbReference type="SAM" id="MobiDB-lite"/>
    </source>
</evidence>
<feature type="region of interest" description="Disordered" evidence="8">
    <location>
        <begin position="431"/>
        <end position="487"/>
    </location>
</feature>
<feature type="compositionally biased region" description="Basic and acidic residues" evidence="8">
    <location>
        <begin position="697"/>
        <end position="718"/>
    </location>
</feature>
<dbReference type="AlphaFoldDB" id="R0KJQ7"/>
<sequence>MAMAMSASPLRTPNGSSLRMARLALIGLCHAFAPMVAALPMPFGGAAIALHQLHQADEDLPKGADDPQLWLFLGIAVALVLAGGVFAGLTIALMGQDEIYLQVLASSGEKHERKNAKKVLKLLERGKHWVLVTLLLSNVITNETLPIVLDRSLGGGWPAVVSSTVLIVIFGEVVPQSICVRYGLPIGAAMAPIVLGLMYIMGVVAWPTAKLLDFLLGEDHGTVYKKGGLKTLVSLHQSLGLEHERLNEDEVTIITAVLDLKAKAVGNIMTPMKDVFTMSSDTVLDEKMMDSILSAGYSRIPIHTPENENNFVGMLLVKMLITYDPEDALRVRDFALATLPETRPETSCLDILNFFQEGKSHMVLVSEYPAEARGAVGVVTLEDVIEELIGEEIIDESDVFIDVHKAIRRMAPAPRARVPRGKIISDISRKASEALGTDNETDGEQNGSAARRNRSLPEMPDGHPKASFVLRRRSSGSKAPMSPLRSDDPSVIEHLKHLGPSNAATRPKQTRINTVKIKPGAANMAGPDIPKTIPEHDRGPAETTHIGSVTSQHSHAPEGGVGEGLLASAGREASDGVHSVAVGYGTMASNGDRMSWRSGRSGRSATRAYGDASTSPKSRGGDNESSRQLGRSGTSDNGRSRGRSRSVSTIASLHSVRTRSNSPVRRHTARSGSISENIVDVNGIKKIVLETTSSSDSEDKAAAKRADGHDDKHSETESSHAGGKGGNKKRRKKRGKKKKKGGAGDSHETQPLLEDK</sequence>
<dbReference type="GO" id="GO:0016020">
    <property type="term" value="C:membrane"/>
    <property type="evidence" value="ECO:0007669"/>
    <property type="project" value="UniProtKB-SubCell"/>
</dbReference>
<evidence type="ECO:0000256" key="5">
    <source>
        <dbReference type="ARBA" id="ARBA00023136"/>
    </source>
</evidence>
<evidence type="ECO:0000256" key="4">
    <source>
        <dbReference type="ARBA" id="ARBA00022989"/>
    </source>
</evidence>
<dbReference type="InterPro" id="IPR044751">
    <property type="entry name" value="Ion_transp-like_CBS"/>
</dbReference>
<dbReference type="PANTHER" id="PTHR12064:SF97">
    <property type="entry name" value="METAL TRANSPORTER CNNM-5"/>
    <property type="match status" value="1"/>
</dbReference>
<dbReference type="GeneID" id="19396099"/>
<feature type="transmembrane region" description="Helical" evidence="9">
    <location>
        <begin position="155"/>
        <end position="174"/>
    </location>
</feature>
<evidence type="ECO:0000256" key="1">
    <source>
        <dbReference type="ARBA" id="ARBA00004141"/>
    </source>
</evidence>
<reference evidence="12 13" key="2">
    <citation type="journal article" date="2013" name="PLoS Genet.">
        <title>Comparative genome structure, secondary metabolite, and effector coding capacity across Cochliobolus pathogens.</title>
        <authorList>
            <person name="Condon B.J."/>
            <person name="Leng Y."/>
            <person name="Wu D."/>
            <person name="Bushley K.E."/>
            <person name="Ohm R.A."/>
            <person name="Otillar R."/>
            <person name="Martin J."/>
            <person name="Schackwitz W."/>
            <person name="Grimwood J."/>
            <person name="MohdZainudin N."/>
            <person name="Xue C."/>
            <person name="Wang R."/>
            <person name="Manning V.A."/>
            <person name="Dhillon B."/>
            <person name="Tu Z.J."/>
            <person name="Steffenson B.J."/>
            <person name="Salamov A."/>
            <person name="Sun H."/>
            <person name="Lowry S."/>
            <person name="LaButti K."/>
            <person name="Han J."/>
            <person name="Copeland A."/>
            <person name="Lindquist E."/>
            <person name="Barry K."/>
            <person name="Schmutz J."/>
            <person name="Baker S.E."/>
            <person name="Ciuffetti L.M."/>
            <person name="Grigoriev I.V."/>
            <person name="Zhong S."/>
            <person name="Turgeon B.G."/>
        </authorList>
    </citation>
    <scope>NUCLEOTIDE SEQUENCE [LARGE SCALE GENOMIC DNA]</scope>
    <source>
        <strain evidence="13">28A</strain>
    </source>
</reference>
<dbReference type="RefSeq" id="XP_008024268.1">
    <property type="nucleotide sequence ID" value="XM_008026077.1"/>
</dbReference>